<evidence type="ECO:0000256" key="3">
    <source>
        <dbReference type="ARBA" id="ARBA00010718"/>
    </source>
</evidence>
<dbReference type="InterPro" id="IPR018338">
    <property type="entry name" value="Carbonic_anhydrase_a-class_CS"/>
</dbReference>
<dbReference type="PANTHER" id="PTHR18952">
    <property type="entry name" value="CARBONIC ANHYDRASE"/>
    <property type="match status" value="1"/>
</dbReference>
<dbReference type="InterPro" id="IPR036398">
    <property type="entry name" value="CA_dom_sf"/>
</dbReference>
<dbReference type="InterPro" id="IPR001148">
    <property type="entry name" value="CA_dom"/>
</dbReference>
<comment type="similarity">
    <text evidence="3 10">Belongs to the alpha-carbonic anhydrase family.</text>
</comment>
<dbReference type="Gene3D" id="3.10.200.10">
    <property type="entry name" value="Alpha carbonic anhydrase"/>
    <property type="match status" value="1"/>
</dbReference>
<dbReference type="STRING" id="316055.RPE_0718"/>
<evidence type="ECO:0000256" key="9">
    <source>
        <dbReference type="ARBA" id="ARBA00048348"/>
    </source>
</evidence>
<dbReference type="HOGENOM" id="CLU_039326_0_2_5"/>
<organism evidence="12">
    <name type="scientific">Rhodopseudomonas palustris (strain BisA53)</name>
    <dbReference type="NCBI Taxonomy" id="316055"/>
    <lineage>
        <taxon>Bacteria</taxon>
        <taxon>Pseudomonadati</taxon>
        <taxon>Pseudomonadota</taxon>
        <taxon>Alphaproteobacteria</taxon>
        <taxon>Hyphomicrobiales</taxon>
        <taxon>Nitrobacteraceae</taxon>
        <taxon>Rhodopseudomonas</taxon>
    </lineage>
</organism>
<dbReference type="EMBL" id="CP000463">
    <property type="protein sequence ID" value="ABJ04675.1"/>
    <property type="molecule type" value="Genomic_DNA"/>
</dbReference>
<accession>Q07TQ9</accession>
<proteinExistence type="inferred from homology"/>
<dbReference type="AlphaFoldDB" id="Q07TQ9"/>
<dbReference type="PROSITE" id="PS51144">
    <property type="entry name" value="ALPHA_CA_2"/>
    <property type="match status" value="1"/>
</dbReference>
<keyword evidence="6 10" id="KW-0479">Metal-binding</keyword>
<dbReference type="EC" id="4.2.1.1" evidence="4 10"/>
<dbReference type="InterPro" id="IPR023561">
    <property type="entry name" value="Carbonic_anhydrase_a-class"/>
</dbReference>
<comment type="cofactor">
    <cofactor evidence="1 10">
        <name>Zn(2+)</name>
        <dbReference type="ChEBI" id="CHEBI:29105"/>
    </cofactor>
</comment>
<dbReference type="Pfam" id="PF00194">
    <property type="entry name" value="Carb_anhydrase"/>
    <property type="match status" value="1"/>
</dbReference>
<dbReference type="SUPFAM" id="SSF51069">
    <property type="entry name" value="Carbonic anhydrase"/>
    <property type="match status" value="1"/>
</dbReference>
<sequence>MDRRFALKALAGLALCPLCAPAGFAAEHGHAHWGYEGAAGPTHWGDLDAASKVCSVGSQQSPIDINGAIESDLYDLDIKWADSAETIVNNGHTIQLNFAEGSTLTRGDTKYKLLQVHFHRPSEHKINGKNFPMEAHFVHRADNGALAVLGVLIAGEGSNEAFSKIVATMPAHEGPAEKADASINLKALLPSKLGYYRYEGSLTTPPCSEIVDWLVLTDYVTVASADILAFAKLYPMNARPVQTDNRRFVLRSH</sequence>
<dbReference type="OrthoDB" id="5327615at2"/>
<keyword evidence="10" id="KW-0732">Signal</keyword>
<evidence type="ECO:0000313" key="12">
    <source>
        <dbReference type="EMBL" id="ABJ04675.1"/>
    </source>
</evidence>
<evidence type="ECO:0000259" key="11">
    <source>
        <dbReference type="PROSITE" id="PS51144"/>
    </source>
</evidence>
<dbReference type="PROSITE" id="PS00162">
    <property type="entry name" value="ALPHA_CA_1"/>
    <property type="match status" value="1"/>
</dbReference>
<comment type="catalytic activity">
    <reaction evidence="9 10">
        <text>hydrogencarbonate + H(+) = CO2 + H2O</text>
        <dbReference type="Rhea" id="RHEA:10748"/>
        <dbReference type="ChEBI" id="CHEBI:15377"/>
        <dbReference type="ChEBI" id="CHEBI:15378"/>
        <dbReference type="ChEBI" id="CHEBI:16526"/>
        <dbReference type="ChEBI" id="CHEBI:17544"/>
        <dbReference type="EC" id="4.2.1.1"/>
    </reaction>
</comment>
<dbReference type="SMART" id="SM01057">
    <property type="entry name" value="Carb_anhydrase"/>
    <property type="match status" value="1"/>
</dbReference>
<evidence type="ECO:0000256" key="8">
    <source>
        <dbReference type="ARBA" id="ARBA00023239"/>
    </source>
</evidence>
<evidence type="ECO:0000256" key="4">
    <source>
        <dbReference type="ARBA" id="ARBA00012925"/>
    </source>
</evidence>
<keyword evidence="7 10" id="KW-0862">Zinc</keyword>
<comment type="function">
    <text evidence="2 10">Reversible hydration of carbon dioxide.</text>
</comment>
<gene>
    <name evidence="12" type="ordered locus">RPE_0718</name>
</gene>
<feature type="signal peptide" evidence="10">
    <location>
        <begin position="1"/>
        <end position="25"/>
    </location>
</feature>
<dbReference type="InterPro" id="IPR041891">
    <property type="entry name" value="Alpha_CA_prokaryot-like"/>
</dbReference>
<dbReference type="GO" id="GO:0004089">
    <property type="term" value="F:carbonate dehydratase activity"/>
    <property type="evidence" value="ECO:0007669"/>
    <property type="project" value="UniProtKB-UniRule"/>
</dbReference>
<dbReference type="GO" id="GO:0008270">
    <property type="term" value="F:zinc ion binding"/>
    <property type="evidence" value="ECO:0007669"/>
    <property type="project" value="UniProtKB-UniRule"/>
</dbReference>
<evidence type="ECO:0000256" key="5">
    <source>
        <dbReference type="ARBA" id="ARBA00014628"/>
    </source>
</evidence>
<evidence type="ECO:0000256" key="1">
    <source>
        <dbReference type="ARBA" id="ARBA00001947"/>
    </source>
</evidence>
<evidence type="ECO:0000256" key="7">
    <source>
        <dbReference type="ARBA" id="ARBA00022833"/>
    </source>
</evidence>
<feature type="domain" description="Alpha-carbonic anhydrase" evidence="11">
    <location>
        <begin position="31"/>
        <end position="253"/>
    </location>
</feature>
<evidence type="ECO:0000256" key="6">
    <source>
        <dbReference type="ARBA" id="ARBA00022723"/>
    </source>
</evidence>
<name>Q07TQ9_RHOP5</name>
<keyword evidence="8 10" id="KW-0456">Lyase</keyword>
<feature type="chain" id="PRO_5025097878" description="Carbonic anhydrase" evidence="10">
    <location>
        <begin position="26"/>
        <end position="253"/>
    </location>
</feature>
<protein>
    <recommendedName>
        <fullName evidence="5 10">Carbonic anhydrase</fullName>
        <ecNumber evidence="4 10">4.2.1.1</ecNumber>
    </recommendedName>
</protein>
<dbReference type="KEGG" id="rpe:RPE_0718"/>
<evidence type="ECO:0000256" key="10">
    <source>
        <dbReference type="RuleBase" id="RU367011"/>
    </source>
</evidence>
<dbReference type="CDD" id="cd03124">
    <property type="entry name" value="alpha_CA_prokaryotic_like"/>
    <property type="match status" value="1"/>
</dbReference>
<dbReference type="PANTHER" id="PTHR18952:SF265">
    <property type="entry name" value="CARBONIC ANHYDRASE"/>
    <property type="match status" value="1"/>
</dbReference>
<evidence type="ECO:0000256" key="2">
    <source>
        <dbReference type="ARBA" id="ARBA00002904"/>
    </source>
</evidence>
<dbReference type="eggNOG" id="COG3338">
    <property type="taxonomic scope" value="Bacteria"/>
</dbReference>
<reference evidence="12" key="1">
    <citation type="submission" date="2006-09" db="EMBL/GenBank/DDBJ databases">
        <title>Complete sequence of Rhodopseudomonas palustris BisA53.</title>
        <authorList>
            <consortium name="US DOE Joint Genome Institute"/>
            <person name="Copeland A."/>
            <person name="Lucas S."/>
            <person name="Lapidus A."/>
            <person name="Barry K."/>
            <person name="Detter J.C."/>
            <person name="Glavina del Rio T."/>
            <person name="Hammon N."/>
            <person name="Israni S."/>
            <person name="Dalin E."/>
            <person name="Tice H."/>
            <person name="Pitluck S."/>
            <person name="Chain P."/>
            <person name="Malfatti S."/>
            <person name="Shin M."/>
            <person name="Vergez L."/>
            <person name="Schmutz J."/>
            <person name="Larimer F."/>
            <person name="Land M."/>
            <person name="Hauser L."/>
            <person name="Pelletier D.A."/>
            <person name="Kyrpides N."/>
            <person name="Kim E."/>
            <person name="Harwood C.S."/>
            <person name="Oda Y."/>
            <person name="Richardson P."/>
        </authorList>
    </citation>
    <scope>NUCLEOTIDE SEQUENCE [LARGE SCALE GENOMIC DNA]</scope>
    <source>
        <strain evidence="12">BisA53</strain>
    </source>
</reference>